<evidence type="ECO:0000256" key="2">
    <source>
        <dbReference type="ARBA" id="ARBA00010992"/>
    </source>
</evidence>
<dbReference type="PROSITE" id="PS00217">
    <property type="entry name" value="SUGAR_TRANSPORT_2"/>
    <property type="match status" value="1"/>
</dbReference>
<proteinExistence type="inferred from homology"/>
<protein>
    <submittedName>
        <fullName evidence="9">Uncharacterized protein</fullName>
    </submittedName>
</protein>
<dbReference type="NCBIfam" id="TIGR00879">
    <property type="entry name" value="SP"/>
    <property type="match status" value="1"/>
</dbReference>
<keyword evidence="10" id="KW-1185">Reference proteome</keyword>
<dbReference type="Gene3D" id="1.20.1250.20">
    <property type="entry name" value="MFS general substrate transporter like domains"/>
    <property type="match status" value="1"/>
</dbReference>
<dbReference type="PANTHER" id="PTHR48022">
    <property type="entry name" value="PLASTIDIC GLUCOSE TRANSPORTER 4"/>
    <property type="match status" value="1"/>
</dbReference>
<name>A0A5M6C298_9TREE</name>
<evidence type="ECO:0000256" key="5">
    <source>
        <dbReference type="ARBA" id="ARBA00022989"/>
    </source>
</evidence>
<dbReference type="PROSITE" id="PS50850">
    <property type="entry name" value="MFS"/>
    <property type="match status" value="1"/>
</dbReference>
<evidence type="ECO:0000313" key="9">
    <source>
        <dbReference type="EMBL" id="WWD20939.1"/>
    </source>
</evidence>
<dbReference type="InterPro" id="IPR003663">
    <property type="entry name" value="Sugar/inositol_transpt"/>
</dbReference>
<comment type="catalytic activity">
    <reaction evidence="7">
        <text>myo-inositol(out) + H(+)(out) = myo-inositol(in) + H(+)(in)</text>
        <dbReference type="Rhea" id="RHEA:60364"/>
        <dbReference type="ChEBI" id="CHEBI:15378"/>
        <dbReference type="ChEBI" id="CHEBI:17268"/>
    </reaction>
</comment>
<dbReference type="KEGG" id="ksn:43587438"/>
<dbReference type="InterPro" id="IPR020846">
    <property type="entry name" value="MFS_dom"/>
</dbReference>
<dbReference type="GO" id="GO:0016020">
    <property type="term" value="C:membrane"/>
    <property type="evidence" value="ECO:0007669"/>
    <property type="project" value="UniProtKB-SubCell"/>
</dbReference>
<dbReference type="Proteomes" id="UP000322225">
    <property type="component" value="Chromosome 10"/>
</dbReference>
<dbReference type="RefSeq" id="XP_031862176.1">
    <property type="nucleotide sequence ID" value="XM_032003318.1"/>
</dbReference>
<accession>A0A5M6C298</accession>
<dbReference type="Pfam" id="PF00083">
    <property type="entry name" value="Sugar_tr"/>
    <property type="match status" value="1"/>
</dbReference>
<dbReference type="InterPro" id="IPR036259">
    <property type="entry name" value="MFS_trans_sf"/>
</dbReference>
<sequence>MSNHAKTSVVEDKANVDHIETVSPAPLVHESNIIEKEAEAIDKGIDVQLKSSHDTKGVLQSVSLFKKTIAICVAAGFCAATDGYQNQMISSIVANKGFIAQFAEGGTKLKPEHVSAFGGIFSAGQVVGQFSIQWVSDWFGRKGAMWTFMALLTLAAIVESVSTTWWHWTIAKLIGGIGIGSVQATLPVYINEHAPPQIRGFLIVAYSLWFSFGGLLASIVLKVRATSHPTDWKTPIYTQFAMIGLSLIIFAILPESPWWLMSKGRVEKARKVLQFKYGSVPGYDMERELGIIAATIEHQKRWDILAKAEGPFAMLKGLNGKRFLIGSWPKVLQQFVGLSVFSNYSTYFFQLAGNNDPFLVTVILGCVSLLSVTLDALLVDKIGRRRMTLIGFTGACFGVTMMAIIGCFDYASPQLGAALVFAGTFANFCNTFQSSTSYAYLTEMPEQRFRARATGWGLAYCNLYAVLFSFTVPIMLKIWVVKTAFLFVALGIPGTILAFFIMPESMRRSPAEIHEMFVDRVPLRKWKGYKTAVERDLELRIQHHEA</sequence>
<reference evidence="9" key="2">
    <citation type="submission" date="2024-01" db="EMBL/GenBank/DDBJ databases">
        <title>Comparative genomics of Cryptococcus and Kwoniella reveals pathogenesis evolution and contrasting modes of karyotype evolution via chromosome fusion or intercentromeric recombination.</title>
        <authorList>
            <person name="Coelho M.A."/>
            <person name="David-Palma M."/>
            <person name="Shea T."/>
            <person name="Bowers K."/>
            <person name="McGinley-Smith S."/>
            <person name="Mohammad A.W."/>
            <person name="Gnirke A."/>
            <person name="Yurkov A.M."/>
            <person name="Nowrousian M."/>
            <person name="Sun S."/>
            <person name="Cuomo C.A."/>
            <person name="Heitman J."/>
        </authorList>
    </citation>
    <scope>NUCLEOTIDE SEQUENCE</scope>
    <source>
        <strain evidence="9">CBS 12478</strain>
    </source>
</reference>
<evidence type="ECO:0000256" key="7">
    <source>
        <dbReference type="ARBA" id="ARBA00049119"/>
    </source>
</evidence>
<comment type="similarity">
    <text evidence="2 8">Belongs to the major facilitator superfamily. Sugar transporter (TC 2.A.1.1) family.</text>
</comment>
<dbReference type="InterPro" id="IPR050360">
    <property type="entry name" value="MFS_Sugar_Transporters"/>
</dbReference>
<keyword evidence="3 8" id="KW-0813">Transport</keyword>
<evidence type="ECO:0000256" key="8">
    <source>
        <dbReference type="RuleBase" id="RU003346"/>
    </source>
</evidence>
<evidence type="ECO:0000256" key="1">
    <source>
        <dbReference type="ARBA" id="ARBA00004141"/>
    </source>
</evidence>
<dbReference type="EMBL" id="CP144060">
    <property type="protein sequence ID" value="WWD20939.1"/>
    <property type="molecule type" value="Genomic_DNA"/>
</dbReference>
<evidence type="ECO:0000256" key="4">
    <source>
        <dbReference type="ARBA" id="ARBA00022692"/>
    </source>
</evidence>
<dbReference type="OrthoDB" id="2544694at2759"/>
<evidence type="ECO:0000256" key="6">
    <source>
        <dbReference type="ARBA" id="ARBA00023136"/>
    </source>
</evidence>
<dbReference type="GeneID" id="43587438"/>
<dbReference type="SUPFAM" id="SSF103473">
    <property type="entry name" value="MFS general substrate transporter"/>
    <property type="match status" value="1"/>
</dbReference>
<dbReference type="InterPro" id="IPR005828">
    <property type="entry name" value="MFS_sugar_transport-like"/>
</dbReference>
<keyword evidence="5" id="KW-1133">Transmembrane helix</keyword>
<keyword evidence="4" id="KW-0812">Transmembrane</keyword>
<organism evidence="9 10">
    <name type="scientific">Kwoniella shandongensis</name>
    <dbReference type="NCBI Taxonomy" id="1734106"/>
    <lineage>
        <taxon>Eukaryota</taxon>
        <taxon>Fungi</taxon>
        <taxon>Dikarya</taxon>
        <taxon>Basidiomycota</taxon>
        <taxon>Agaricomycotina</taxon>
        <taxon>Tremellomycetes</taxon>
        <taxon>Tremellales</taxon>
        <taxon>Cryptococcaceae</taxon>
        <taxon>Kwoniella</taxon>
    </lineage>
</organism>
<dbReference type="InterPro" id="IPR005829">
    <property type="entry name" value="Sugar_transporter_CS"/>
</dbReference>
<reference evidence="9" key="1">
    <citation type="submission" date="2017-08" db="EMBL/GenBank/DDBJ databases">
        <authorList>
            <person name="Cuomo C."/>
            <person name="Billmyre B."/>
            <person name="Heitman J."/>
        </authorList>
    </citation>
    <scope>NUCLEOTIDE SEQUENCE</scope>
    <source>
        <strain evidence="9">CBS 12478</strain>
    </source>
</reference>
<dbReference type="AlphaFoldDB" id="A0A5M6C298"/>
<gene>
    <name evidence="9" type="ORF">CI109_105417</name>
</gene>
<comment type="subcellular location">
    <subcellularLocation>
        <location evidence="1">Membrane</location>
        <topology evidence="1">Multi-pass membrane protein</topology>
    </subcellularLocation>
</comment>
<dbReference type="PANTHER" id="PTHR48022:SF68">
    <property type="entry name" value="MAJOR FACILITATOR SUPERFAMILY (MFS) PROFILE DOMAIN-CONTAINING PROTEIN-RELATED"/>
    <property type="match status" value="1"/>
</dbReference>
<dbReference type="GO" id="GO:0005351">
    <property type="term" value="F:carbohydrate:proton symporter activity"/>
    <property type="evidence" value="ECO:0007669"/>
    <property type="project" value="TreeGrafter"/>
</dbReference>
<keyword evidence="6" id="KW-0472">Membrane</keyword>
<evidence type="ECO:0000256" key="3">
    <source>
        <dbReference type="ARBA" id="ARBA00022448"/>
    </source>
</evidence>
<evidence type="ECO:0000313" key="10">
    <source>
        <dbReference type="Proteomes" id="UP000322225"/>
    </source>
</evidence>